<dbReference type="InterPro" id="IPR052402">
    <property type="entry name" value="ADCK_kinase"/>
</dbReference>
<keyword evidence="3" id="KW-1185">Reference proteome</keyword>
<dbReference type="GO" id="GO:0140096">
    <property type="term" value="F:catalytic activity, acting on a protein"/>
    <property type="evidence" value="ECO:0007669"/>
    <property type="project" value="UniProtKB-ARBA"/>
</dbReference>
<dbReference type="EMBL" id="CM007651">
    <property type="protein sequence ID" value="ONI27400.1"/>
    <property type="molecule type" value="Genomic_DNA"/>
</dbReference>
<dbReference type="InterPro" id="IPR036366">
    <property type="entry name" value="PGBDSf"/>
</dbReference>
<sequence length="246" mass="27587">MIENPANLSLISLEEDKEIAKPRLTRLLSQTSGSSIHDALQEALQKLGFYSGEEDMEFSSFSSGTERAVKTWQASLDAPQDGIVTAELEQLYTVAQIEGPDEYSDCYTQDMHPGNIPVRLAQSKSSRKRLFKTKPHVIFLDLGTTAELSKSDKSDFKAVALRDGRTAAECTLKLSKQHKCPDPKAFIEQVEEAFAFWGTPEADLVHPAEYMQQLLEKVRRHRVNVCTFMVTTLALEVISFSFIYCS</sequence>
<dbReference type="InterPro" id="IPR002477">
    <property type="entry name" value="Peptidoglycan-bd-like"/>
</dbReference>
<dbReference type="PANTHER" id="PTHR45890">
    <property type="entry name" value="AARF DOMAIN CONTAINING KINASE 2 (PREDICTED)"/>
    <property type="match status" value="1"/>
</dbReference>
<protein>
    <recommendedName>
        <fullName evidence="1">Peptidoglycan binding-like domain-containing protein</fullName>
    </recommendedName>
</protein>
<dbReference type="SUPFAM" id="SSF47090">
    <property type="entry name" value="PGBD-like"/>
    <property type="match status" value="1"/>
</dbReference>
<reference evidence="2 3" key="1">
    <citation type="journal article" date="2013" name="Nat. Genet.">
        <title>The high-quality draft genome of peach (Prunus persica) identifies unique patterns of genetic diversity, domestication and genome evolution.</title>
        <authorList>
            <consortium name="International Peach Genome Initiative"/>
            <person name="Verde I."/>
            <person name="Abbott A.G."/>
            <person name="Scalabrin S."/>
            <person name="Jung S."/>
            <person name="Shu S."/>
            <person name="Marroni F."/>
            <person name="Zhebentyayeva T."/>
            <person name="Dettori M.T."/>
            <person name="Grimwood J."/>
            <person name="Cattonaro F."/>
            <person name="Zuccolo A."/>
            <person name="Rossini L."/>
            <person name="Jenkins J."/>
            <person name="Vendramin E."/>
            <person name="Meisel L.A."/>
            <person name="Decroocq V."/>
            <person name="Sosinski B."/>
            <person name="Prochnik S."/>
            <person name="Mitros T."/>
            <person name="Policriti A."/>
            <person name="Cipriani G."/>
            <person name="Dondini L."/>
            <person name="Ficklin S."/>
            <person name="Goodstein D.M."/>
            <person name="Xuan P."/>
            <person name="Del Fabbro C."/>
            <person name="Aramini V."/>
            <person name="Copetti D."/>
            <person name="Gonzalez S."/>
            <person name="Horner D.S."/>
            <person name="Falchi R."/>
            <person name="Lucas S."/>
            <person name="Mica E."/>
            <person name="Maldonado J."/>
            <person name="Lazzari B."/>
            <person name="Bielenberg D."/>
            <person name="Pirona R."/>
            <person name="Miculan M."/>
            <person name="Barakat A."/>
            <person name="Testolin R."/>
            <person name="Stella A."/>
            <person name="Tartarini S."/>
            <person name="Tonutti P."/>
            <person name="Arus P."/>
            <person name="Orellana A."/>
            <person name="Wells C."/>
            <person name="Main D."/>
            <person name="Vizzotto G."/>
            <person name="Silva H."/>
            <person name="Salamini F."/>
            <person name="Schmutz J."/>
            <person name="Morgante M."/>
            <person name="Rokhsar D.S."/>
        </authorList>
    </citation>
    <scope>NUCLEOTIDE SEQUENCE [LARGE SCALE GENOMIC DNA]</scope>
    <source>
        <strain evidence="3">cv. Nemared</strain>
    </source>
</reference>
<dbReference type="Gene3D" id="1.10.101.10">
    <property type="entry name" value="PGBD-like superfamily/PGBD"/>
    <property type="match status" value="1"/>
</dbReference>
<dbReference type="Gramene" id="ONI27400">
    <property type="protein sequence ID" value="ONI27400"/>
    <property type="gene ID" value="PRUPE_1G083800"/>
</dbReference>
<organism evidence="2 3">
    <name type="scientific">Prunus persica</name>
    <name type="common">Peach</name>
    <name type="synonym">Amygdalus persica</name>
    <dbReference type="NCBI Taxonomy" id="3760"/>
    <lineage>
        <taxon>Eukaryota</taxon>
        <taxon>Viridiplantae</taxon>
        <taxon>Streptophyta</taxon>
        <taxon>Embryophyta</taxon>
        <taxon>Tracheophyta</taxon>
        <taxon>Spermatophyta</taxon>
        <taxon>Magnoliopsida</taxon>
        <taxon>eudicotyledons</taxon>
        <taxon>Gunneridae</taxon>
        <taxon>Pentapetalae</taxon>
        <taxon>rosids</taxon>
        <taxon>fabids</taxon>
        <taxon>Rosales</taxon>
        <taxon>Rosaceae</taxon>
        <taxon>Amygdaloideae</taxon>
        <taxon>Amygdaleae</taxon>
        <taxon>Prunus</taxon>
    </lineage>
</organism>
<gene>
    <name evidence="2" type="ORF">PRUPE_1G083800</name>
</gene>
<evidence type="ECO:0000259" key="1">
    <source>
        <dbReference type="Pfam" id="PF01471"/>
    </source>
</evidence>
<dbReference type="Proteomes" id="UP000006882">
    <property type="component" value="Chromosome G1"/>
</dbReference>
<proteinExistence type="predicted"/>
<name>A0A251QVB6_PRUPE</name>
<accession>A0A251QVB6</accession>
<evidence type="ECO:0000313" key="3">
    <source>
        <dbReference type="Proteomes" id="UP000006882"/>
    </source>
</evidence>
<dbReference type="PANTHER" id="PTHR45890:SF1">
    <property type="entry name" value="AARF DOMAIN CONTAINING KINASE 2"/>
    <property type="match status" value="1"/>
</dbReference>
<evidence type="ECO:0000313" key="2">
    <source>
        <dbReference type="EMBL" id="ONI27400.1"/>
    </source>
</evidence>
<dbReference type="InterPro" id="IPR036365">
    <property type="entry name" value="PGBD-like_sf"/>
</dbReference>
<feature type="domain" description="Peptidoglycan binding-like" evidence="1">
    <location>
        <begin position="39"/>
        <end position="87"/>
    </location>
</feature>
<dbReference type="AlphaFoldDB" id="A0A251QVB6"/>
<dbReference type="STRING" id="3760.A0A251QVB6"/>
<dbReference type="Pfam" id="PF01471">
    <property type="entry name" value="PG_binding_1"/>
    <property type="match status" value="1"/>
</dbReference>